<protein>
    <recommendedName>
        <fullName evidence="10">SWIM-type domain-containing protein</fullName>
    </recommendedName>
</protein>
<dbReference type="GO" id="GO:0008270">
    <property type="term" value="F:zinc ion binding"/>
    <property type="evidence" value="ECO:0007669"/>
    <property type="project" value="UniProtKB-KW"/>
</dbReference>
<keyword evidence="3" id="KW-0862">Zinc</keyword>
<evidence type="ECO:0000259" key="6">
    <source>
        <dbReference type="PROSITE" id="PS50016"/>
    </source>
</evidence>
<gene>
    <name evidence="8" type="ORF">MGAL_10B039621</name>
</gene>
<evidence type="ECO:0000313" key="9">
    <source>
        <dbReference type="Proteomes" id="UP000596742"/>
    </source>
</evidence>
<organism evidence="8 9">
    <name type="scientific">Mytilus galloprovincialis</name>
    <name type="common">Mediterranean mussel</name>
    <dbReference type="NCBI Taxonomy" id="29158"/>
    <lineage>
        <taxon>Eukaryota</taxon>
        <taxon>Metazoa</taxon>
        <taxon>Spiralia</taxon>
        <taxon>Lophotrochozoa</taxon>
        <taxon>Mollusca</taxon>
        <taxon>Bivalvia</taxon>
        <taxon>Autobranchia</taxon>
        <taxon>Pteriomorphia</taxon>
        <taxon>Mytilida</taxon>
        <taxon>Mytiloidea</taxon>
        <taxon>Mytilidae</taxon>
        <taxon>Mytilinae</taxon>
        <taxon>Mytilus</taxon>
    </lineage>
</organism>
<dbReference type="Pfam" id="PF00628">
    <property type="entry name" value="PHD"/>
    <property type="match status" value="1"/>
</dbReference>
<feature type="domain" description="PHD-type" evidence="6">
    <location>
        <begin position="939"/>
        <end position="985"/>
    </location>
</feature>
<dbReference type="PANTHER" id="PTHR34718">
    <property type="entry name" value="PHD-TYPE DOMAIN-CONTAINING PROTEIN"/>
    <property type="match status" value="1"/>
</dbReference>
<dbReference type="PROSITE" id="PS50966">
    <property type="entry name" value="ZF_SWIM"/>
    <property type="match status" value="1"/>
</dbReference>
<feature type="compositionally biased region" description="Basic residues" evidence="5">
    <location>
        <begin position="608"/>
        <end position="623"/>
    </location>
</feature>
<dbReference type="PROSITE" id="PS50016">
    <property type="entry name" value="ZF_PHD_2"/>
    <property type="match status" value="1"/>
</dbReference>
<dbReference type="AlphaFoldDB" id="A0A8B6EGL9"/>
<evidence type="ECO:0000259" key="7">
    <source>
        <dbReference type="PROSITE" id="PS50966"/>
    </source>
</evidence>
<feature type="region of interest" description="Disordered" evidence="5">
    <location>
        <begin position="607"/>
        <end position="626"/>
    </location>
</feature>
<dbReference type="InterPro" id="IPR007527">
    <property type="entry name" value="Znf_SWIM"/>
</dbReference>
<comment type="caution">
    <text evidence="8">The sequence shown here is derived from an EMBL/GenBank/DDBJ whole genome shotgun (WGS) entry which is preliminary data.</text>
</comment>
<dbReference type="InterPro" id="IPR019786">
    <property type="entry name" value="Zinc_finger_PHD-type_CS"/>
</dbReference>
<keyword evidence="1" id="KW-0479">Metal-binding</keyword>
<evidence type="ECO:0000256" key="2">
    <source>
        <dbReference type="ARBA" id="ARBA00022771"/>
    </source>
</evidence>
<evidence type="ECO:0000256" key="3">
    <source>
        <dbReference type="ARBA" id="ARBA00022833"/>
    </source>
</evidence>
<evidence type="ECO:0000256" key="1">
    <source>
        <dbReference type="ARBA" id="ARBA00022723"/>
    </source>
</evidence>
<dbReference type="Proteomes" id="UP000596742">
    <property type="component" value="Unassembled WGS sequence"/>
</dbReference>
<dbReference type="SUPFAM" id="SSF54001">
    <property type="entry name" value="Cysteine proteinases"/>
    <property type="match status" value="1"/>
</dbReference>
<accession>A0A8B6EGL9</accession>
<dbReference type="InterPro" id="IPR013083">
    <property type="entry name" value="Znf_RING/FYVE/PHD"/>
</dbReference>
<dbReference type="EMBL" id="UYJE01005060">
    <property type="protein sequence ID" value="VDI33658.1"/>
    <property type="molecule type" value="Genomic_DNA"/>
</dbReference>
<reference evidence="8" key="1">
    <citation type="submission" date="2018-11" db="EMBL/GenBank/DDBJ databases">
        <authorList>
            <person name="Alioto T."/>
            <person name="Alioto T."/>
        </authorList>
    </citation>
    <scope>NUCLEOTIDE SEQUENCE</scope>
</reference>
<evidence type="ECO:0000313" key="8">
    <source>
        <dbReference type="EMBL" id="VDI33658.1"/>
    </source>
</evidence>
<dbReference type="SMART" id="SM00249">
    <property type="entry name" value="PHD"/>
    <property type="match status" value="1"/>
</dbReference>
<dbReference type="InterPro" id="IPR019787">
    <property type="entry name" value="Znf_PHD-finger"/>
</dbReference>
<keyword evidence="9" id="KW-1185">Reference proteome</keyword>
<dbReference type="OrthoDB" id="6043737at2759"/>
<feature type="domain" description="SWIM-type" evidence="7">
    <location>
        <begin position="561"/>
        <end position="590"/>
    </location>
</feature>
<proteinExistence type="predicted"/>
<dbReference type="Gene3D" id="3.40.395.10">
    <property type="entry name" value="Adenoviral Proteinase, Chain A"/>
    <property type="match status" value="1"/>
</dbReference>
<dbReference type="SUPFAM" id="SSF57903">
    <property type="entry name" value="FYVE/PHD zinc finger"/>
    <property type="match status" value="1"/>
</dbReference>
<dbReference type="PROSITE" id="PS01359">
    <property type="entry name" value="ZF_PHD_1"/>
    <property type="match status" value="1"/>
</dbReference>
<dbReference type="InterPro" id="IPR011011">
    <property type="entry name" value="Znf_FYVE_PHD"/>
</dbReference>
<evidence type="ECO:0000256" key="5">
    <source>
        <dbReference type="SAM" id="MobiDB-lite"/>
    </source>
</evidence>
<keyword evidence="2 4" id="KW-0863">Zinc-finger</keyword>
<evidence type="ECO:0000256" key="4">
    <source>
        <dbReference type="PROSITE-ProRule" id="PRU00325"/>
    </source>
</evidence>
<evidence type="ECO:0008006" key="10">
    <source>
        <dbReference type="Google" id="ProtNLM"/>
    </source>
</evidence>
<dbReference type="PANTHER" id="PTHR34718:SF2">
    <property type="entry name" value="PHD-TYPE DOMAIN-CONTAINING PROTEIN"/>
    <property type="match status" value="1"/>
</dbReference>
<dbReference type="InterPro" id="IPR001965">
    <property type="entry name" value="Znf_PHD"/>
</dbReference>
<dbReference type="Gene3D" id="3.30.40.10">
    <property type="entry name" value="Zinc/RING finger domain, C3HC4 (zinc finger)"/>
    <property type="match status" value="1"/>
</dbReference>
<sequence>MRTKGCLCLSQNIDEQKLSFVPPVRPKSDEVYLYNSRGNPQKTDDWRCDSHRWYSNGTKPFPRKEGKYTKFYHALMTEKGSTNKFVRHAYRSIADNQDIIVVHYLGDHSLSVPFSHGLRRNNTRPHFRTAPSVINQLTDNQKEPSSVYRNMTTNGNIHPSLHGVMNPRDLKQVQNKKYAASDRLRLSRDSLYNLHELAYHLDGFFWDTRTYPDLVCVIGLKEMFQEFSNLLQIQSPTLVQLLSYDTTFNIGDFYVSPLIFRHLLFTGSPCMVMAFVIHERKFLNCHDALFDILLKQIPLLKRKQVTIVTDREPNIGTALRNKIPMVTHVYCWNHLKRDLRHWLLKHDGKQSDVTFYVNDMEDLLRCESEQAFDVMLDEKKTKWSQAMVEHFDRTLKNQIKQHACRWILETCNIYNPYSGVTNNSSEGFNTVLKRLTEWKEVQIDAAALSFYHLQKYYLTEIVRGRCDVGNYVLRPEFRGAAIDRADAPAIEDSCSPDEIVQLVKGELLAEIERVTADEESAEQKEPLCQRSMAIEAVRNGKVVHVPSLKTFVVEGSRGDKYAVSLFPKEKCVCPSTGTCFHIMAAKISIGMESTGLVNRKLNLTQLRRNSKKKADKKSGRKLPRINDVEQDVTAAPDSTLVNSTFVIQSQTSILETNDTLQPVPEASVSPKFGSKQIERKRRKRVTLTLPSFHSTPKRKTTEAAEQIDEVMPESAEERFHQSPASSPLWCPPTDFFLQTDDFSDLIYGQSLKSDVMNNAQKLINDKYVGMNGLEATVLAPYFEEKANTWHYYEGKKFQHAHPPSAQIHHTGKGHWVLSYQAVNSHSVYLIDSMRSSREALSPSLQIQLAAVYGHGGSQLNINMPFIQQQRNSVDCGVMCIAFLVEFCEKGHQGVLSANFDLSQIRSHLLRCFGKGDITSFPQIAHKLRSNVRCKDVQLSLHCICNMPEVFSDMIKCDRCELWFHKKCFSLDHTMDSSWFCVGCNN</sequence>
<name>A0A8B6EGL9_MYTGA</name>
<dbReference type="InterPro" id="IPR038765">
    <property type="entry name" value="Papain-like_cys_pep_sf"/>
</dbReference>